<organism evidence="13 14">
    <name type="scientific">Candidatus Thalassarchaeum betae</name>
    <dbReference type="NCBI Taxonomy" id="2599289"/>
    <lineage>
        <taxon>Archaea</taxon>
        <taxon>Methanobacteriati</taxon>
        <taxon>Thermoplasmatota</taxon>
        <taxon>Candidatus Poseidoniia</taxon>
        <taxon>Candidatus Poseidoniales</taxon>
        <taxon>Candidatus Thalassarchaeaceae</taxon>
        <taxon>Candidatus Thalassarchaeum</taxon>
    </lineage>
</organism>
<dbReference type="GO" id="GO:0006432">
    <property type="term" value="P:phenylalanyl-tRNA aminoacylation"/>
    <property type="evidence" value="ECO:0007669"/>
    <property type="project" value="InterPro"/>
</dbReference>
<dbReference type="GO" id="GO:0000049">
    <property type="term" value="F:tRNA binding"/>
    <property type="evidence" value="ECO:0007669"/>
    <property type="project" value="InterPro"/>
</dbReference>
<dbReference type="GO" id="GO:0005524">
    <property type="term" value="F:ATP binding"/>
    <property type="evidence" value="ECO:0007669"/>
    <property type="project" value="UniProtKB-KW"/>
</dbReference>
<evidence type="ECO:0000256" key="8">
    <source>
        <dbReference type="ARBA" id="ARBA00022840"/>
    </source>
</evidence>
<dbReference type="PROSITE" id="PS50862">
    <property type="entry name" value="AA_TRNA_LIGASE_II"/>
    <property type="match status" value="1"/>
</dbReference>
<protein>
    <recommendedName>
        <fullName evidence="3">phenylalanine--tRNA ligase</fullName>
        <ecNumber evidence="3">6.1.1.20</ecNumber>
    </recommendedName>
</protein>
<keyword evidence="7" id="KW-0547">Nucleotide-binding</keyword>
<keyword evidence="5 13" id="KW-0436">Ligase</keyword>
<keyword evidence="6" id="KW-0479">Metal-binding</keyword>
<reference evidence="13 14" key="1">
    <citation type="journal article" date="2015" name="Nat. Commun.">
        <title>Genomic and transcriptomic evidence for scavenging of diverse organic compounds by widespread deep-sea archaea.</title>
        <authorList>
            <person name="Li M."/>
            <person name="Baker B.J."/>
            <person name="Anantharaman K."/>
            <person name="Jain S."/>
            <person name="Breier J.A."/>
            <person name="Dick G.J."/>
        </authorList>
    </citation>
    <scope>NUCLEOTIDE SEQUENCE [LARGE SCALE GENOMIC DNA]</scope>
    <source>
        <strain evidence="13">Cayman_51_deep</strain>
    </source>
</reference>
<comment type="caution">
    <text evidence="13">The sequence shown here is derived from an EMBL/GenBank/DDBJ whole genome shotgun (WGS) entry which is preliminary data.</text>
</comment>
<dbReference type="InterPro" id="IPR004529">
    <property type="entry name" value="Phe-tRNA-synth_IIc_asu"/>
</dbReference>
<evidence type="ECO:0000256" key="6">
    <source>
        <dbReference type="ARBA" id="ARBA00022723"/>
    </source>
</evidence>
<dbReference type="InterPro" id="IPR045864">
    <property type="entry name" value="aa-tRNA-synth_II/BPL/LPL"/>
</dbReference>
<evidence type="ECO:0000313" key="13">
    <source>
        <dbReference type="EMBL" id="PXF21335.1"/>
    </source>
</evidence>
<dbReference type="Pfam" id="PF01409">
    <property type="entry name" value="tRNA-synt_2d"/>
    <property type="match status" value="1"/>
</dbReference>
<dbReference type="GO" id="GO:0046872">
    <property type="term" value="F:metal ion binding"/>
    <property type="evidence" value="ECO:0007669"/>
    <property type="project" value="UniProtKB-KW"/>
</dbReference>
<dbReference type="CDD" id="cd00496">
    <property type="entry name" value="PheRS_alpha_core"/>
    <property type="match status" value="1"/>
</dbReference>
<dbReference type="EC" id="6.1.1.20" evidence="3"/>
<accession>A0A2V3HQK6</accession>
<evidence type="ECO:0000256" key="1">
    <source>
        <dbReference type="ARBA" id="ARBA00004496"/>
    </source>
</evidence>
<evidence type="ECO:0000256" key="11">
    <source>
        <dbReference type="ARBA" id="ARBA00023146"/>
    </source>
</evidence>
<dbReference type="GO" id="GO:0004826">
    <property type="term" value="F:phenylalanine-tRNA ligase activity"/>
    <property type="evidence" value="ECO:0007669"/>
    <property type="project" value="UniProtKB-EC"/>
</dbReference>
<dbReference type="PANTHER" id="PTHR11538:SF40">
    <property type="entry name" value="PHENYLALANINE--TRNA LIGASE ALPHA SUBUNIT"/>
    <property type="match status" value="1"/>
</dbReference>
<dbReference type="NCBIfam" id="TIGR00468">
    <property type="entry name" value="pheS"/>
    <property type="match status" value="1"/>
</dbReference>
<keyword evidence="4" id="KW-0963">Cytoplasm</keyword>
<keyword evidence="11" id="KW-0030">Aminoacyl-tRNA synthetase</keyword>
<name>A0A2V3HQK6_9ARCH</name>
<dbReference type="Gene3D" id="3.30.930.10">
    <property type="entry name" value="Bira Bifunctional Protein, Domain 2"/>
    <property type="match status" value="1"/>
</dbReference>
<evidence type="ECO:0000256" key="9">
    <source>
        <dbReference type="ARBA" id="ARBA00022842"/>
    </source>
</evidence>
<dbReference type="Proteomes" id="UP000248161">
    <property type="component" value="Unassembled WGS sequence"/>
</dbReference>
<dbReference type="SUPFAM" id="SSF55681">
    <property type="entry name" value="Class II aaRS and biotin synthetases"/>
    <property type="match status" value="1"/>
</dbReference>
<gene>
    <name evidence="13" type="ORF">CXX69_04860</name>
</gene>
<dbReference type="GO" id="GO:0005737">
    <property type="term" value="C:cytoplasm"/>
    <property type="evidence" value="ECO:0007669"/>
    <property type="project" value="UniProtKB-SubCell"/>
</dbReference>
<keyword evidence="9" id="KW-0460">Magnesium</keyword>
<comment type="subcellular location">
    <subcellularLocation>
        <location evidence="1">Cytoplasm</location>
    </subcellularLocation>
</comment>
<proteinExistence type="inferred from homology"/>
<comment type="similarity">
    <text evidence="2">Belongs to the class-II aminoacyl-tRNA synthetase family. Phe-tRNA synthetase alpha subunit type 2 subfamily.</text>
</comment>
<dbReference type="InterPro" id="IPR006195">
    <property type="entry name" value="aa-tRNA-synth_II"/>
</dbReference>
<evidence type="ECO:0000259" key="12">
    <source>
        <dbReference type="PROSITE" id="PS50862"/>
    </source>
</evidence>
<evidence type="ECO:0000256" key="7">
    <source>
        <dbReference type="ARBA" id="ARBA00022741"/>
    </source>
</evidence>
<evidence type="ECO:0000256" key="4">
    <source>
        <dbReference type="ARBA" id="ARBA00022490"/>
    </source>
</evidence>
<feature type="domain" description="Aminoacyl-transfer RNA synthetases class-II family profile" evidence="12">
    <location>
        <begin position="242"/>
        <end position="494"/>
    </location>
</feature>
<keyword evidence="8" id="KW-0067">ATP-binding</keyword>
<evidence type="ECO:0000313" key="14">
    <source>
        <dbReference type="Proteomes" id="UP000248161"/>
    </source>
</evidence>
<evidence type="ECO:0000256" key="10">
    <source>
        <dbReference type="ARBA" id="ARBA00022917"/>
    </source>
</evidence>
<dbReference type="NCBIfam" id="NF003210">
    <property type="entry name" value="PRK04172.1"/>
    <property type="match status" value="1"/>
</dbReference>
<evidence type="ECO:0000256" key="5">
    <source>
        <dbReference type="ARBA" id="ARBA00022598"/>
    </source>
</evidence>
<dbReference type="PANTHER" id="PTHR11538">
    <property type="entry name" value="PHENYLALANYL-TRNA SYNTHETASE"/>
    <property type="match status" value="1"/>
</dbReference>
<dbReference type="InterPro" id="IPR002319">
    <property type="entry name" value="Phenylalanyl-tRNA_Synthase"/>
</dbReference>
<sequence>MELGNNERRMLRAMLPEPSRAWSLDELLEATGWSDQVHVAGAGAGLAEAGLVEVAEERGRIVSLGDEGAKAVADGLLEARLWDWMSEQKPTERTMAGLSAAFERHEAGPGVGLLKALGIKVEAGALATADEGAVVAGIEQRTSFIQSLADGPLDAASLDAEMVSHFSGRKGLIATEEHVSRSWSLTEAGSSEDESGLEEVELVGDVTPEMLQGDSWRDAKFKPFDVNAPAPVPLGGRPHPMQALIERIRSVFLEMGFSEIEGPYVQSAGWNMDALFIPQSHPARTMQDTFYLSEPEKVEVEDEYLDLWASVHEHGHDTGSRGWGGTFDRDEAQKALLRTHTTVNTIRHIADNPHEPCRVFGIGRVFRQESIDRTHLPEFHQIEGIIHEPDANLPMLISTLKTFYAKMGYPDVRVRPAYFPYTEPSVEVEVLWRGEWMELGGSGIFRPEVTEPLGTEWPVCAWGMGLERLAMLILELDDIRELYQPDLERLRRMPML</sequence>
<dbReference type="AlphaFoldDB" id="A0A2V3HQK6"/>
<evidence type="ECO:0000256" key="2">
    <source>
        <dbReference type="ARBA" id="ARBA00006703"/>
    </source>
</evidence>
<evidence type="ECO:0000256" key="3">
    <source>
        <dbReference type="ARBA" id="ARBA00012814"/>
    </source>
</evidence>
<keyword evidence="10" id="KW-0648">Protein biosynthesis</keyword>
<dbReference type="EMBL" id="PSPG01000009">
    <property type="protein sequence ID" value="PXF21335.1"/>
    <property type="molecule type" value="Genomic_DNA"/>
</dbReference>